<dbReference type="RefSeq" id="WP_091587435.1">
    <property type="nucleotide sequence ID" value="NZ_FNDU01000015.1"/>
</dbReference>
<evidence type="ECO:0000313" key="1">
    <source>
        <dbReference type="EMBL" id="SDI93730.1"/>
    </source>
</evidence>
<sequence>MKRFFLGLIMLLLIAVSVYGKWHYDQKVADTVNNTVSSVSKSESEGKATAAEDKGDTEASLKTMLAGAEEGFADQMRSTVGEGESLTIVAAGSDVVHAQAGESFPALFVQDLKEKYRTDQIELKVVHFGNQTSLDVMSNQEAEQIAALEPDIFIYSPLVLNDDGSVSIDDTLYSLNDMVETVENENPGAAIYIQPPQPMYEAEYYVSRIQQLQDEIAASDNLTYINHWESWPITDDEALPTFVENSQPTAAGHTLWAEHLFTFFTTESAAE</sequence>
<proteinExistence type="predicted"/>
<keyword evidence="2" id="KW-1185">Reference proteome</keyword>
<dbReference type="Gene3D" id="3.40.50.1110">
    <property type="entry name" value="SGNH hydrolase"/>
    <property type="match status" value="1"/>
</dbReference>
<dbReference type="STRING" id="930129.SAMN05216352_11540"/>
<dbReference type="EMBL" id="FNDU01000015">
    <property type="protein sequence ID" value="SDI93730.1"/>
    <property type="molecule type" value="Genomic_DNA"/>
</dbReference>
<evidence type="ECO:0000313" key="2">
    <source>
        <dbReference type="Proteomes" id="UP000199017"/>
    </source>
</evidence>
<dbReference type="OrthoDB" id="2451965at2"/>
<dbReference type="CDD" id="cd00229">
    <property type="entry name" value="SGNH_hydrolase"/>
    <property type="match status" value="1"/>
</dbReference>
<dbReference type="AlphaFoldDB" id="A0A1G8PPG6"/>
<name>A0A1G8PPG6_9BACI</name>
<dbReference type="SUPFAM" id="SSF52266">
    <property type="entry name" value="SGNH hydrolase"/>
    <property type="match status" value="1"/>
</dbReference>
<reference evidence="1 2" key="1">
    <citation type="submission" date="2016-10" db="EMBL/GenBank/DDBJ databases">
        <authorList>
            <person name="de Groot N.N."/>
        </authorList>
    </citation>
    <scope>NUCLEOTIDE SEQUENCE [LARGE SCALE GENOMIC DNA]</scope>
    <source>
        <strain evidence="2">P4B,CCM 7963,CECT 7998,DSM 25260,IBRC-M 10614,KCTC 13821</strain>
    </source>
</reference>
<organism evidence="1 2">
    <name type="scientific">Alteribacillus bidgolensis</name>
    <dbReference type="NCBI Taxonomy" id="930129"/>
    <lineage>
        <taxon>Bacteria</taxon>
        <taxon>Bacillati</taxon>
        <taxon>Bacillota</taxon>
        <taxon>Bacilli</taxon>
        <taxon>Bacillales</taxon>
        <taxon>Bacillaceae</taxon>
        <taxon>Alteribacillus</taxon>
    </lineage>
</organism>
<dbReference type="Proteomes" id="UP000199017">
    <property type="component" value="Unassembled WGS sequence"/>
</dbReference>
<evidence type="ECO:0008006" key="3">
    <source>
        <dbReference type="Google" id="ProtNLM"/>
    </source>
</evidence>
<accession>A0A1G8PPG6</accession>
<protein>
    <recommendedName>
        <fullName evidence="3">GDSL-like Lipase/Acylhydrolase family protein</fullName>
    </recommendedName>
</protein>
<dbReference type="InterPro" id="IPR036514">
    <property type="entry name" value="SGNH_hydro_sf"/>
</dbReference>
<gene>
    <name evidence="1" type="ORF">SAMN05216352_11540</name>
</gene>